<feature type="transmembrane region" description="Helical" evidence="9">
    <location>
        <begin position="189"/>
        <end position="215"/>
    </location>
</feature>
<evidence type="ECO:0000256" key="6">
    <source>
        <dbReference type="ARBA" id="ARBA00023170"/>
    </source>
</evidence>
<feature type="domain" description="G-protein coupled receptors family 1 profile" evidence="10">
    <location>
        <begin position="68"/>
        <end position="288"/>
    </location>
</feature>
<keyword evidence="7" id="KW-0325">Glycoprotein</keyword>
<dbReference type="InterPro" id="IPR000276">
    <property type="entry name" value="GPCR_Rhodpsn"/>
</dbReference>
<evidence type="ECO:0000256" key="9">
    <source>
        <dbReference type="SAM" id="Phobius"/>
    </source>
</evidence>
<dbReference type="PANTHER" id="PTHR24232">
    <property type="entry name" value="G-PROTEIN COUPLED RECEPTOR"/>
    <property type="match status" value="1"/>
</dbReference>
<dbReference type="InParanoid" id="A0A6J2V8N5"/>
<keyword evidence="6" id="KW-0675">Receptor</keyword>
<evidence type="ECO:0000313" key="12">
    <source>
        <dbReference type="RefSeq" id="XP_030628192.1"/>
    </source>
</evidence>
<keyword evidence="2 9" id="KW-0812">Transmembrane</keyword>
<dbReference type="PROSITE" id="PS50262">
    <property type="entry name" value="G_PROTEIN_RECEP_F1_2"/>
    <property type="match status" value="1"/>
</dbReference>
<evidence type="ECO:0000259" key="10">
    <source>
        <dbReference type="PROSITE" id="PS50262"/>
    </source>
</evidence>
<dbReference type="GO" id="GO:0007200">
    <property type="term" value="P:phospholipase C-activating G protein-coupled receptor signaling pathway"/>
    <property type="evidence" value="ECO:0007669"/>
    <property type="project" value="TreeGrafter"/>
</dbReference>
<evidence type="ECO:0000256" key="5">
    <source>
        <dbReference type="ARBA" id="ARBA00023136"/>
    </source>
</evidence>
<feature type="transmembrane region" description="Helical" evidence="9">
    <location>
        <begin position="89"/>
        <end position="115"/>
    </location>
</feature>
<evidence type="ECO:0000313" key="11">
    <source>
        <dbReference type="Proteomes" id="UP000504632"/>
    </source>
</evidence>
<dbReference type="GO" id="GO:0005886">
    <property type="term" value="C:plasma membrane"/>
    <property type="evidence" value="ECO:0007669"/>
    <property type="project" value="TreeGrafter"/>
</dbReference>
<evidence type="ECO:0000256" key="2">
    <source>
        <dbReference type="ARBA" id="ARBA00022692"/>
    </source>
</evidence>
<keyword evidence="4" id="KW-0297">G-protein coupled receptor</keyword>
<dbReference type="Pfam" id="PF00001">
    <property type="entry name" value="7tm_1"/>
    <property type="match status" value="1"/>
</dbReference>
<accession>A0A6J2V8N5</accession>
<evidence type="ECO:0000256" key="3">
    <source>
        <dbReference type="ARBA" id="ARBA00022989"/>
    </source>
</evidence>
<dbReference type="Proteomes" id="UP000504632">
    <property type="component" value="Chromosome 4"/>
</dbReference>
<keyword evidence="5 9" id="KW-0472">Membrane</keyword>
<dbReference type="Gene3D" id="1.20.1070.10">
    <property type="entry name" value="Rhodopsin 7-helix transmembrane proteins"/>
    <property type="match status" value="2"/>
</dbReference>
<keyword evidence="3 9" id="KW-1133">Transmembrane helix</keyword>
<evidence type="ECO:0000256" key="7">
    <source>
        <dbReference type="ARBA" id="ARBA00023180"/>
    </source>
</evidence>
<gene>
    <name evidence="12" type="primary">LOC115810403</name>
</gene>
<comment type="subcellular location">
    <subcellularLocation>
        <location evidence="1">Membrane</location>
        <topology evidence="1">Multi-pass membrane protein</topology>
    </subcellularLocation>
</comment>
<reference evidence="12" key="1">
    <citation type="submission" date="2025-08" db="UniProtKB">
        <authorList>
            <consortium name="RefSeq"/>
        </authorList>
    </citation>
    <scope>IDENTIFICATION</scope>
</reference>
<organism evidence="11 12">
    <name type="scientific">Chanos chanos</name>
    <name type="common">Milkfish</name>
    <name type="synonym">Mugil chanos</name>
    <dbReference type="NCBI Taxonomy" id="29144"/>
    <lineage>
        <taxon>Eukaryota</taxon>
        <taxon>Metazoa</taxon>
        <taxon>Chordata</taxon>
        <taxon>Craniata</taxon>
        <taxon>Vertebrata</taxon>
        <taxon>Euteleostomi</taxon>
        <taxon>Actinopterygii</taxon>
        <taxon>Neopterygii</taxon>
        <taxon>Teleostei</taxon>
        <taxon>Ostariophysi</taxon>
        <taxon>Gonorynchiformes</taxon>
        <taxon>Chanidae</taxon>
        <taxon>Chanos</taxon>
    </lineage>
</organism>
<evidence type="ECO:0000256" key="4">
    <source>
        <dbReference type="ARBA" id="ARBA00023040"/>
    </source>
</evidence>
<proteinExistence type="predicted"/>
<feature type="transmembrane region" description="Helical" evidence="9">
    <location>
        <begin position="236"/>
        <end position="256"/>
    </location>
</feature>
<dbReference type="GO" id="GO:0035025">
    <property type="term" value="P:positive regulation of Rho protein signal transduction"/>
    <property type="evidence" value="ECO:0007669"/>
    <property type="project" value="TreeGrafter"/>
</dbReference>
<dbReference type="SUPFAM" id="SSF81321">
    <property type="entry name" value="Family A G protein-coupled receptor-like"/>
    <property type="match status" value="1"/>
</dbReference>
<evidence type="ECO:0000256" key="8">
    <source>
        <dbReference type="ARBA" id="ARBA00023224"/>
    </source>
</evidence>
<evidence type="ECO:0000256" key="1">
    <source>
        <dbReference type="ARBA" id="ARBA00004141"/>
    </source>
</evidence>
<name>A0A6J2V8N5_CHACN</name>
<feature type="transmembrane region" description="Helical" evidence="9">
    <location>
        <begin position="165"/>
        <end position="183"/>
    </location>
</feature>
<dbReference type="GeneID" id="115810403"/>
<dbReference type="PANTHER" id="PTHR24232:SF107">
    <property type="entry name" value="HYDROXYCARBOXYLIC ACID RECEPTOR 2-LIKE"/>
    <property type="match status" value="1"/>
</dbReference>
<dbReference type="PRINTS" id="PR00237">
    <property type="entry name" value="GPCRRHODOPSN"/>
</dbReference>
<dbReference type="RefSeq" id="XP_030628192.1">
    <property type="nucleotide sequence ID" value="XM_030772332.1"/>
</dbReference>
<feature type="transmembrane region" description="Helical" evidence="9">
    <location>
        <begin position="51"/>
        <end position="77"/>
    </location>
</feature>
<feature type="transmembrane region" description="Helical" evidence="9">
    <location>
        <begin position="268"/>
        <end position="289"/>
    </location>
</feature>
<sequence>MYIYTDHPLDAPSVEEQTCINTSLFLTDRPNVSTVHTQPLLQRCKDRTEAILFYSTVQFVNLFLGSSANVMVLWLIVKEKRGSSGPDVFIMHLAILDTLFCLIVPLEFASTMYLTTSWNWYVLRFFHGIKDSSPLFLSCVCLDRYVAVMRPFTHTRLKDKPLRSICMAVIWTVTLLHAALYSAEKIPDIHAILMVTMLAALVFMMFCNISILWILRRSVPGQDNMHPQKKAAFQMVFIILVITLINYVPLVALFPFKKHFDQDVFKCYIHYIAFGFKNLSSSIQPVLYLSKRNKHELPGYKCCCSTETVNNSEPALLVFTVFK</sequence>
<keyword evidence="11" id="KW-1185">Reference proteome</keyword>
<dbReference type="GO" id="GO:0004930">
    <property type="term" value="F:G protein-coupled receptor activity"/>
    <property type="evidence" value="ECO:0007669"/>
    <property type="project" value="UniProtKB-KW"/>
</dbReference>
<protein>
    <submittedName>
        <fullName evidence="12">Proteinase-activated receptor 2-like</fullName>
    </submittedName>
</protein>
<keyword evidence="8" id="KW-0807">Transducer</keyword>
<dbReference type="AlphaFoldDB" id="A0A6J2V8N5"/>
<dbReference type="InterPro" id="IPR017452">
    <property type="entry name" value="GPCR_Rhodpsn_7TM"/>
</dbReference>